<dbReference type="WBParaSite" id="HPBE_0001956901-mRNA-1">
    <property type="protein sequence ID" value="HPBE_0001956901-mRNA-1"/>
    <property type="gene ID" value="HPBE_0001956901"/>
</dbReference>
<dbReference type="EMBL" id="UZAH01031467">
    <property type="protein sequence ID" value="VDP15612.1"/>
    <property type="molecule type" value="Genomic_DNA"/>
</dbReference>
<reference evidence="6" key="2">
    <citation type="submission" date="2019-09" db="UniProtKB">
        <authorList>
            <consortium name="WormBaseParasite"/>
        </authorList>
    </citation>
    <scope>IDENTIFICATION</scope>
</reference>
<organism evidence="4">
    <name type="scientific">Heligmosomoides polygyrus</name>
    <name type="common">Parasitic roundworm</name>
    <dbReference type="NCBI Taxonomy" id="6339"/>
    <lineage>
        <taxon>Eukaryota</taxon>
        <taxon>Metazoa</taxon>
        <taxon>Ecdysozoa</taxon>
        <taxon>Nematoda</taxon>
        <taxon>Chromadorea</taxon>
        <taxon>Rhabditida</taxon>
        <taxon>Rhabditina</taxon>
        <taxon>Rhabditomorpha</taxon>
        <taxon>Strongyloidea</taxon>
        <taxon>Heligmosomidae</taxon>
        <taxon>Heligmosomoides</taxon>
    </lineage>
</organism>
<evidence type="ECO:0000313" key="4">
    <source>
        <dbReference type="EMBL" id="VDP15612.1"/>
    </source>
</evidence>
<protein>
    <submittedName>
        <fullName evidence="4 6">Uncharacterized protein</fullName>
    </submittedName>
</protein>
<name>A0A3P8AM44_HELPZ</name>
<keyword evidence="1" id="KW-0217">Developmental protein</keyword>
<dbReference type="OrthoDB" id="5860691at2759"/>
<evidence type="ECO:0000256" key="3">
    <source>
        <dbReference type="SAM" id="SignalP"/>
    </source>
</evidence>
<sequence length="442" mass="48672">MVPLWGILLIFCTTTWASYCGKSGVPFSIEVLPSGSPVLGCAQPSCVAQPPDDVDDSVFNTDETGQIDGFFREGDKTHQGYLQTNKLRANCSGTFDHLACTRKNQWVGGIEYIYHPRQPLLLQCCTFEGLRFSQIVGVTPIGPGEAVTGGEVVRDGRQISFDVIANIRKVVDRDDPKIKNRRLKLLERPGSFGAPIFNPTEDVTHQPHYPRRTITPKPRPTIAPIPVTPSPTTTPPPSLFTFPTLPPLSFPSLPPPTSLFMFPGFSQPNAPSPLPPATQLHASGVQQAPLAPLSPPSQTYQHLHPFMQPHLLQSPFHPFASQQLIINPGQDQSPKPLHEQSQNHQHQLGMPMAFAQPIASPFYHPFGLPAHPQQALPMADTRQMMFPFQTANLAQNNRQQVNEKAELVEPSLPPTQQQLGNLFQPPPFPALHTALQNFQSQG</sequence>
<dbReference type="PANTHER" id="PTHR46706:SF12">
    <property type="entry name" value="PROTEIN QUA-1-RELATED"/>
    <property type="match status" value="1"/>
</dbReference>
<feature type="signal peptide" evidence="3">
    <location>
        <begin position="1"/>
        <end position="17"/>
    </location>
</feature>
<gene>
    <name evidence="4" type="ORF">HPBE_LOCUS19568</name>
</gene>
<feature type="region of interest" description="Disordered" evidence="2">
    <location>
        <begin position="196"/>
        <end position="222"/>
    </location>
</feature>
<evidence type="ECO:0000313" key="6">
    <source>
        <dbReference type="WBParaSite" id="HPBE_0001956901-mRNA-1"/>
    </source>
</evidence>
<evidence type="ECO:0000256" key="2">
    <source>
        <dbReference type="SAM" id="MobiDB-lite"/>
    </source>
</evidence>
<proteinExistence type="predicted"/>
<dbReference type="InterPro" id="IPR052140">
    <property type="entry name" value="Dev_Signal_Hedgehog-like"/>
</dbReference>
<keyword evidence="5" id="KW-1185">Reference proteome</keyword>
<evidence type="ECO:0000313" key="5">
    <source>
        <dbReference type="Proteomes" id="UP000050761"/>
    </source>
</evidence>
<keyword evidence="3" id="KW-0732">Signal</keyword>
<evidence type="ECO:0000256" key="1">
    <source>
        <dbReference type="ARBA" id="ARBA00022473"/>
    </source>
</evidence>
<dbReference type="PANTHER" id="PTHR46706">
    <property type="entry name" value="PROTEIN QUA-1-RELATED"/>
    <property type="match status" value="1"/>
</dbReference>
<dbReference type="AlphaFoldDB" id="A0A3P8AM44"/>
<accession>A0A3P8AM44</accession>
<dbReference type="Proteomes" id="UP000050761">
    <property type="component" value="Unassembled WGS sequence"/>
</dbReference>
<feature type="chain" id="PRO_5044596605" evidence="3">
    <location>
        <begin position="18"/>
        <end position="442"/>
    </location>
</feature>
<reference evidence="4 5" key="1">
    <citation type="submission" date="2018-11" db="EMBL/GenBank/DDBJ databases">
        <authorList>
            <consortium name="Pathogen Informatics"/>
        </authorList>
    </citation>
    <scope>NUCLEOTIDE SEQUENCE [LARGE SCALE GENOMIC DNA]</scope>
</reference>